<reference evidence="1" key="1">
    <citation type="submission" date="2021-05" db="EMBL/GenBank/DDBJ databases">
        <authorList>
            <person name="Scholz U."/>
            <person name="Mascher M."/>
            <person name="Fiebig A."/>
        </authorList>
    </citation>
    <scope>NUCLEOTIDE SEQUENCE [LARGE SCALE GENOMIC DNA]</scope>
</reference>
<sequence>MFASIVCMDKFIKHAHALAVLLVLLLTYFSTPVQCGITEDMGNKKLYLPDGLCVNKARVRTCDPGCMCCLVTNVCYLTMAECKEQCDKTAYSAPANKSPFALP</sequence>
<dbReference type="Proteomes" id="UP001732700">
    <property type="component" value="Chromosome 5D"/>
</dbReference>
<keyword evidence="2" id="KW-1185">Reference proteome</keyword>
<name>A0ACD5Y367_AVESA</name>
<accession>A0ACD5Y367</accession>
<dbReference type="EnsemblPlants" id="AVESA.00010b.r2.5DG0934270.1">
    <property type="protein sequence ID" value="AVESA.00010b.r2.5DG0934270.1.CDS"/>
    <property type="gene ID" value="AVESA.00010b.r2.5DG0934270"/>
</dbReference>
<evidence type="ECO:0000313" key="2">
    <source>
        <dbReference type="Proteomes" id="UP001732700"/>
    </source>
</evidence>
<proteinExistence type="predicted"/>
<reference evidence="1" key="2">
    <citation type="submission" date="2025-09" db="UniProtKB">
        <authorList>
            <consortium name="EnsemblPlants"/>
        </authorList>
    </citation>
    <scope>IDENTIFICATION</scope>
</reference>
<organism evidence="1 2">
    <name type="scientific">Avena sativa</name>
    <name type="common">Oat</name>
    <dbReference type="NCBI Taxonomy" id="4498"/>
    <lineage>
        <taxon>Eukaryota</taxon>
        <taxon>Viridiplantae</taxon>
        <taxon>Streptophyta</taxon>
        <taxon>Embryophyta</taxon>
        <taxon>Tracheophyta</taxon>
        <taxon>Spermatophyta</taxon>
        <taxon>Magnoliopsida</taxon>
        <taxon>Liliopsida</taxon>
        <taxon>Poales</taxon>
        <taxon>Poaceae</taxon>
        <taxon>BOP clade</taxon>
        <taxon>Pooideae</taxon>
        <taxon>Poodae</taxon>
        <taxon>Poeae</taxon>
        <taxon>Poeae Chloroplast Group 1 (Aveneae type)</taxon>
        <taxon>Aveninae</taxon>
        <taxon>Avena</taxon>
    </lineage>
</organism>
<evidence type="ECO:0000313" key="1">
    <source>
        <dbReference type="EnsemblPlants" id="AVESA.00010b.r2.5DG0934270.1.CDS"/>
    </source>
</evidence>
<protein>
    <submittedName>
        <fullName evidence="1">Uncharacterized protein</fullName>
    </submittedName>
</protein>